<dbReference type="InParanoid" id="B7PQG2"/>
<dbReference type="EMBL" id="ABJB010294280">
    <property type="status" value="NOT_ANNOTATED_CDS"/>
    <property type="molecule type" value="Genomic_DNA"/>
</dbReference>
<evidence type="ECO:0000313" key="2">
    <source>
        <dbReference type="EMBL" id="EEC08834.1"/>
    </source>
</evidence>
<feature type="region of interest" description="Disordered" evidence="1">
    <location>
        <begin position="20"/>
        <end position="47"/>
    </location>
</feature>
<dbReference type="HOGENOM" id="CLU_2099548_0_0_1"/>
<protein>
    <submittedName>
        <fullName evidence="2 3">Uncharacterized protein</fullName>
    </submittedName>
</protein>
<dbReference type="AlphaFoldDB" id="B7PQG2"/>
<evidence type="ECO:0000313" key="3">
    <source>
        <dbReference type="EnsemblMetazoa" id="ISCW018428-PA"/>
    </source>
</evidence>
<gene>
    <name evidence="2" type="ORF">IscW_ISCW018428</name>
</gene>
<accession>B7PQG2</accession>
<reference evidence="3" key="2">
    <citation type="submission" date="2020-05" db="UniProtKB">
        <authorList>
            <consortium name="EnsemblMetazoa"/>
        </authorList>
    </citation>
    <scope>IDENTIFICATION</scope>
    <source>
        <strain evidence="3">wikel</strain>
    </source>
</reference>
<dbReference type="PaxDb" id="6945-B7PQG2"/>
<feature type="region of interest" description="Disordered" evidence="1">
    <location>
        <begin position="80"/>
        <end position="116"/>
    </location>
</feature>
<dbReference type="Proteomes" id="UP000001555">
    <property type="component" value="Unassembled WGS sequence"/>
</dbReference>
<dbReference type="VEuPathDB" id="VectorBase:ISCW018428"/>
<sequence>MNRACLAPLSTVVLEAAVRRAPQSTSGTRVTGPISLRPSQPAKNVGGKKIESLEHGGCLAAHSAAAAAVVRQQGLVPVLRTAAGGEGGPDPPRTSSGSSGTARFFGGKRSLRRRNL</sequence>
<organism>
    <name type="scientific">Ixodes scapularis</name>
    <name type="common">Black-legged tick</name>
    <name type="synonym">Deer tick</name>
    <dbReference type="NCBI Taxonomy" id="6945"/>
    <lineage>
        <taxon>Eukaryota</taxon>
        <taxon>Metazoa</taxon>
        <taxon>Ecdysozoa</taxon>
        <taxon>Arthropoda</taxon>
        <taxon>Chelicerata</taxon>
        <taxon>Arachnida</taxon>
        <taxon>Acari</taxon>
        <taxon>Parasitiformes</taxon>
        <taxon>Ixodida</taxon>
        <taxon>Ixodoidea</taxon>
        <taxon>Ixodidae</taxon>
        <taxon>Ixodinae</taxon>
        <taxon>Ixodes</taxon>
    </lineage>
</organism>
<name>B7PQG2_IXOSC</name>
<evidence type="ECO:0000256" key="1">
    <source>
        <dbReference type="SAM" id="MobiDB-lite"/>
    </source>
</evidence>
<dbReference type="EMBL" id="DS764962">
    <property type="protein sequence ID" value="EEC08834.1"/>
    <property type="molecule type" value="Genomic_DNA"/>
</dbReference>
<evidence type="ECO:0000313" key="4">
    <source>
        <dbReference type="Proteomes" id="UP000001555"/>
    </source>
</evidence>
<dbReference type="VEuPathDB" id="VectorBase:ISCI018428"/>
<reference evidence="2 4" key="1">
    <citation type="submission" date="2008-03" db="EMBL/GenBank/DDBJ databases">
        <title>Annotation of Ixodes scapularis.</title>
        <authorList>
            <consortium name="Ixodes scapularis Genome Project Consortium"/>
            <person name="Caler E."/>
            <person name="Hannick L.I."/>
            <person name="Bidwell S."/>
            <person name="Joardar V."/>
            <person name="Thiagarajan M."/>
            <person name="Amedeo P."/>
            <person name="Galinsky K.J."/>
            <person name="Schobel S."/>
            <person name="Inman J."/>
            <person name="Hostetler J."/>
            <person name="Miller J."/>
            <person name="Hammond M."/>
            <person name="Megy K."/>
            <person name="Lawson D."/>
            <person name="Kodira C."/>
            <person name="Sutton G."/>
            <person name="Meyer J."/>
            <person name="Hill C.A."/>
            <person name="Birren B."/>
            <person name="Nene V."/>
            <person name="Collins F."/>
            <person name="Alarcon-Chaidez F."/>
            <person name="Wikel S."/>
            <person name="Strausberg R."/>
        </authorList>
    </citation>
    <scope>NUCLEOTIDE SEQUENCE [LARGE SCALE GENOMIC DNA]</scope>
    <source>
        <strain evidence="4">Wikel</strain>
        <strain evidence="2">Wikel colony</strain>
    </source>
</reference>
<keyword evidence="4" id="KW-1185">Reference proteome</keyword>
<dbReference type="EnsemblMetazoa" id="ISCW018428-RA">
    <property type="protein sequence ID" value="ISCW018428-PA"/>
    <property type="gene ID" value="ISCW018428"/>
</dbReference>
<proteinExistence type="predicted"/>